<proteinExistence type="predicted"/>
<sequence length="48" mass="5219">MVNTVLAVYDWTNGVVMISIFALVCIILIGVLVNFMMGGKGKNNTEDN</sequence>
<evidence type="ECO:0000313" key="2">
    <source>
        <dbReference type="EMBL" id="MCA0131691.1"/>
    </source>
</evidence>
<gene>
    <name evidence="2" type="ORF">LBU54_03780</name>
</gene>
<feature type="transmembrane region" description="Helical" evidence="1">
    <location>
        <begin position="15"/>
        <end position="35"/>
    </location>
</feature>
<dbReference type="EMBL" id="JAIUJR010000002">
    <property type="protein sequence ID" value="MCA0131691.1"/>
    <property type="molecule type" value="Genomic_DNA"/>
</dbReference>
<accession>A0ABS7XRN5</accession>
<keyword evidence="1" id="KW-0812">Transmembrane</keyword>
<evidence type="ECO:0000256" key="1">
    <source>
        <dbReference type="SAM" id="Phobius"/>
    </source>
</evidence>
<dbReference type="RefSeq" id="WP_224526115.1">
    <property type="nucleotide sequence ID" value="NZ_JAIUJR010000002.1"/>
</dbReference>
<evidence type="ECO:0000313" key="3">
    <source>
        <dbReference type="Proteomes" id="UP001198901"/>
    </source>
</evidence>
<comment type="caution">
    <text evidence="2">The sequence shown here is derived from an EMBL/GenBank/DDBJ whole genome shotgun (WGS) entry which is preliminary data.</text>
</comment>
<keyword evidence="1" id="KW-1133">Transmembrane helix</keyword>
<dbReference type="Proteomes" id="UP001198901">
    <property type="component" value="Unassembled WGS sequence"/>
</dbReference>
<organism evidence="2 3">
    <name type="scientific">Winogradskyella alexanderae</name>
    <dbReference type="NCBI Taxonomy" id="2877123"/>
    <lineage>
        <taxon>Bacteria</taxon>
        <taxon>Pseudomonadati</taxon>
        <taxon>Bacteroidota</taxon>
        <taxon>Flavobacteriia</taxon>
        <taxon>Flavobacteriales</taxon>
        <taxon>Flavobacteriaceae</taxon>
        <taxon>Winogradskyella</taxon>
    </lineage>
</organism>
<protein>
    <submittedName>
        <fullName evidence="2">Uncharacterized protein</fullName>
    </submittedName>
</protein>
<reference evidence="3" key="1">
    <citation type="submission" date="2023-07" db="EMBL/GenBank/DDBJ databases">
        <authorList>
            <person name="Yue Y."/>
        </authorList>
    </citation>
    <scope>NUCLEOTIDE SEQUENCE [LARGE SCALE GENOMIC DNA]</scope>
    <source>
        <strain evidence="3">D23</strain>
    </source>
</reference>
<keyword evidence="1" id="KW-0472">Membrane</keyword>
<keyword evidence="3" id="KW-1185">Reference proteome</keyword>
<name>A0ABS7XRN5_9FLAO</name>